<dbReference type="PANTHER" id="PTHR13375">
    <property type="entry name" value="FMS INTERACTING PROTEIN"/>
    <property type="match status" value="1"/>
</dbReference>
<feature type="compositionally biased region" description="Polar residues" evidence="9">
    <location>
        <begin position="1"/>
        <end position="11"/>
    </location>
</feature>
<comment type="subcellular location">
    <subcellularLocation>
        <location evidence="2">Membrane</location>
        <topology evidence="2">Multi-pass membrane protein</topology>
    </subcellularLocation>
    <subcellularLocation>
        <location evidence="1">Nucleus</location>
    </subcellularLocation>
</comment>
<dbReference type="GO" id="GO:0006406">
    <property type="term" value="P:mRNA export from nucleus"/>
    <property type="evidence" value="ECO:0007669"/>
    <property type="project" value="TreeGrafter"/>
</dbReference>
<evidence type="ECO:0000256" key="4">
    <source>
        <dbReference type="ARBA" id="ARBA00008044"/>
    </source>
</evidence>
<evidence type="ECO:0000313" key="11">
    <source>
        <dbReference type="Proteomes" id="UP001353858"/>
    </source>
</evidence>
<gene>
    <name evidence="10" type="ORF">RN001_013851</name>
</gene>
<protein>
    <recommendedName>
        <fullName evidence="12">Mitochondrial dicarboxylate carrier</fullName>
    </recommendedName>
</protein>
<feature type="region of interest" description="Disordered" evidence="9">
    <location>
        <begin position="1"/>
        <end position="26"/>
    </location>
</feature>
<comment type="similarity">
    <text evidence="4">Belongs to the THOC5 family.</text>
</comment>
<feature type="repeat" description="Solcar" evidence="8">
    <location>
        <begin position="720"/>
        <end position="811"/>
    </location>
</feature>
<evidence type="ECO:0000256" key="1">
    <source>
        <dbReference type="ARBA" id="ARBA00004123"/>
    </source>
</evidence>
<dbReference type="PANTHER" id="PTHR13375:SF3">
    <property type="entry name" value="THO COMPLEX SUBUNIT 5 HOMOLOG"/>
    <property type="match status" value="1"/>
</dbReference>
<dbReference type="Gene3D" id="1.50.40.10">
    <property type="entry name" value="Mitochondrial carrier domain"/>
    <property type="match status" value="1"/>
</dbReference>
<evidence type="ECO:0000256" key="9">
    <source>
        <dbReference type="SAM" id="MobiDB-lite"/>
    </source>
</evidence>
<dbReference type="GO" id="GO:0003729">
    <property type="term" value="F:mRNA binding"/>
    <property type="evidence" value="ECO:0007669"/>
    <property type="project" value="TreeGrafter"/>
</dbReference>
<dbReference type="GO" id="GO:0016020">
    <property type="term" value="C:membrane"/>
    <property type="evidence" value="ECO:0007669"/>
    <property type="project" value="UniProtKB-SubCell"/>
</dbReference>
<dbReference type="FunFam" id="1.50.40.10:FF:000077">
    <property type="entry name" value="Mitochondrial dicarboxylate carrier"/>
    <property type="match status" value="1"/>
</dbReference>
<evidence type="ECO:0000256" key="8">
    <source>
        <dbReference type="PROSITE-ProRule" id="PRU00282"/>
    </source>
</evidence>
<dbReference type="Proteomes" id="UP001353858">
    <property type="component" value="Unassembled WGS sequence"/>
</dbReference>
<comment type="caution">
    <text evidence="10">The sequence shown here is derived from an EMBL/GenBank/DDBJ whole genome shotgun (WGS) entry which is preliminary data.</text>
</comment>
<comment type="similarity">
    <text evidence="3">Belongs to the mitochondrial carrier (TC 2.A.29) family.</text>
</comment>
<dbReference type="PROSITE" id="PS50920">
    <property type="entry name" value="SOLCAR"/>
    <property type="match status" value="3"/>
</dbReference>
<feature type="repeat" description="Solcar" evidence="8">
    <location>
        <begin position="632"/>
        <end position="712"/>
    </location>
</feature>
<accession>A0AAN7P504</accession>
<dbReference type="GO" id="GO:0000445">
    <property type="term" value="C:THO complex part of transcription export complex"/>
    <property type="evidence" value="ECO:0007669"/>
    <property type="project" value="TreeGrafter"/>
</dbReference>
<evidence type="ECO:0000256" key="6">
    <source>
        <dbReference type="ARBA" id="ARBA00023136"/>
    </source>
</evidence>
<evidence type="ECO:0008006" key="12">
    <source>
        <dbReference type="Google" id="ProtNLM"/>
    </source>
</evidence>
<evidence type="ECO:0000256" key="5">
    <source>
        <dbReference type="ARBA" id="ARBA00022692"/>
    </source>
</evidence>
<name>A0AAN7P504_9COLE</name>
<reference evidence="11" key="1">
    <citation type="submission" date="2023-01" db="EMBL/GenBank/DDBJ databases">
        <title>Key to firefly adult light organ development and bioluminescence: homeobox transcription factors regulate luciferase expression and transportation to peroxisome.</title>
        <authorList>
            <person name="Fu X."/>
        </authorList>
    </citation>
    <scope>NUCLEOTIDE SEQUENCE [LARGE SCALE GENOMIC DNA]</scope>
</reference>
<feature type="region of interest" description="Disordered" evidence="9">
    <location>
        <begin position="318"/>
        <end position="353"/>
    </location>
</feature>
<keyword evidence="11" id="KW-1185">Reference proteome</keyword>
<evidence type="ECO:0000256" key="7">
    <source>
        <dbReference type="ARBA" id="ARBA00023242"/>
    </source>
</evidence>
<organism evidence="10 11">
    <name type="scientific">Aquatica leii</name>
    <dbReference type="NCBI Taxonomy" id="1421715"/>
    <lineage>
        <taxon>Eukaryota</taxon>
        <taxon>Metazoa</taxon>
        <taxon>Ecdysozoa</taxon>
        <taxon>Arthropoda</taxon>
        <taxon>Hexapoda</taxon>
        <taxon>Insecta</taxon>
        <taxon>Pterygota</taxon>
        <taxon>Neoptera</taxon>
        <taxon>Endopterygota</taxon>
        <taxon>Coleoptera</taxon>
        <taxon>Polyphaga</taxon>
        <taxon>Elateriformia</taxon>
        <taxon>Elateroidea</taxon>
        <taxon>Lampyridae</taxon>
        <taxon>Luciolinae</taxon>
        <taxon>Aquatica</taxon>
    </lineage>
</organism>
<dbReference type="Pfam" id="PF09766">
    <property type="entry name" value="FmiP_Thoc5"/>
    <property type="match status" value="1"/>
</dbReference>
<keyword evidence="7" id="KW-0539">Nucleus</keyword>
<evidence type="ECO:0000256" key="2">
    <source>
        <dbReference type="ARBA" id="ARBA00004141"/>
    </source>
</evidence>
<dbReference type="InterPro" id="IPR019163">
    <property type="entry name" value="THO_Thoc5"/>
</dbReference>
<dbReference type="SUPFAM" id="SSF103506">
    <property type="entry name" value="Mitochondrial carrier"/>
    <property type="match status" value="1"/>
</dbReference>
<feature type="repeat" description="Solcar" evidence="8">
    <location>
        <begin position="820"/>
        <end position="904"/>
    </location>
</feature>
<keyword evidence="5 8" id="KW-0812">Transmembrane</keyword>
<proteinExistence type="inferred from homology"/>
<sequence length="913" mass="102465">MVKETTTTASRETAIRKRRKNTGNTEADAEGDLYKKVIAFEEKEAFKRTAEGDAKLYFEICKNIRTLLGEISELKAQKPSDVTTKVSEKAMQAAACVVTLKKLNRLDKVRITTAREALNVEKQKVDSTNLQYQNLLYEAAHLSSEFKKCKQFKSKDEDIELVSINEFLTEAPEAKTKPFQNYEELDDVQKHELHLARLEWELTQRKKLAQLCNTFEDEKKQIAADILKTKNRLGGLVPKLAAVLEATKPLQDYLGLPIEKTYVEHKQASLLPNPLYLFYSNADAFKKVYDIDMTLNILGDQDEAIRWKRLQSSLVVQSDDSDQENDLQEEPVETKKRRHRKASQIDKHEERRKRLLEVHPSSVQVIIKVNDGTVLSMQFYYLVMLNIVTVTAEVEHPNHITGNAAKEVLCGENVLEELFHGDFGVDSPNPSNSYQLKKIGLNSFQSLTTTLGFVYSWAQKVCGLDFLMSQDIKSATTMSCTNVEIVMKALNKRLKSRTALAVQLQQLEQNLIPEIPDTVELPRNAVSGLSKWTSISWQKFCNAPCTANLIANEMVSSSDLFYCATISRPKSALLQAFIVIKNDYPRQCPIFCINVSYNGEFHSGNCDEIRDMERSLIKPQVAVMGDKNLKLSKWYFGGLASAGAACVTHPLDLLKVQLQTQQEGKISLIKLTGNIIKKQGVTALYNGLSASLCRQLTYSTTRFGIYEVAKQTVQSSGGEASFGTKVAMAAAAGAAGGFVGTPADMVNVRMQNDIKLPPEKRRNYKHAFDGLWRVYKEEGPRRLFSGASTATGRAIFMTIGQLSFYDQVKHLLLKTKYFHDNSITHFLSSLTAGAVATTLTQPLDVLKTRAMNAKPGEFKSMFDLILYTAKLGPLGFFKGYVPAFVRLAPQTILTFVFLEQLRLNFGVLPKPKH</sequence>
<dbReference type="InterPro" id="IPR018108">
    <property type="entry name" value="MCP_transmembrane"/>
</dbReference>
<evidence type="ECO:0000313" key="10">
    <source>
        <dbReference type="EMBL" id="KAK4874491.1"/>
    </source>
</evidence>
<keyword evidence="6 8" id="KW-0472">Membrane</keyword>
<dbReference type="AlphaFoldDB" id="A0AAN7P504"/>
<dbReference type="EMBL" id="JARPUR010000006">
    <property type="protein sequence ID" value="KAK4874491.1"/>
    <property type="molecule type" value="Genomic_DNA"/>
</dbReference>
<evidence type="ECO:0000256" key="3">
    <source>
        <dbReference type="ARBA" id="ARBA00006375"/>
    </source>
</evidence>
<feature type="compositionally biased region" description="Acidic residues" evidence="9">
    <location>
        <begin position="319"/>
        <end position="331"/>
    </location>
</feature>
<dbReference type="InterPro" id="IPR023395">
    <property type="entry name" value="MCP_dom_sf"/>
</dbReference>
<dbReference type="Pfam" id="PF00153">
    <property type="entry name" value="Mito_carr"/>
    <property type="match status" value="3"/>
</dbReference>